<accession>A0A7J7EM38</accession>
<dbReference type="AlphaFoldDB" id="A0A7J7EM38"/>
<protein>
    <recommendedName>
        <fullName evidence="4">Coiled-coil domain containing 201</fullName>
    </recommendedName>
</protein>
<dbReference type="Proteomes" id="UP000551758">
    <property type="component" value="Unassembled WGS sequence"/>
</dbReference>
<evidence type="ECO:0000313" key="3">
    <source>
        <dbReference type="Proteomes" id="UP000551758"/>
    </source>
</evidence>
<proteinExistence type="predicted"/>
<feature type="compositionally biased region" description="Low complexity" evidence="1">
    <location>
        <begin position="1"/>
        <end position="14"/>
    </location>
</feature>
<evidence type="ECO:0008006" key="4">
    <source>
        <dbReference type="Google" id="ProtNLM"/>
    </source>
</evidence>
<name>A0A7J7EM38_DICBM</name>
<comment type="caution">
    <text evidence="2">The sequence shown here is derived from an EMBL/GenBank/DDBJ whole genome shotgun (WGS) entry which is preliminary data.</text>
</comment>
<gene>
    <name evidence="2" type="ORF">HPG69_012178</name>
</gene>
<keyword evidence="3" id="KW-1185">Reference proteome</keyword>
<organism evidence="2 3">
    <name type="scientific">Diceros bicornis minor</name>
    <name type="common">South-central black rhinoceros</name>
    <dbReference type="NCBI Taxonomy" id="77932"/>
    <lineage>
        <taxon>Eukaryota</taxon>
        <taxon>Metazoa</taxon>
        <taxon>Chordata</taxon>
        <taxon>Craniata</taxon>
        <taxon>Vertebrata</taxon>
        <taxon>Euteleostomi</taxon>
        <taxon>Mammalia</taxon>
        <taxon>Eutheria</taxon>
        <taxon>Laurasiatheria</taxon>
        <taxon>Perissodactyla</taxon>
        <taxon>Rhinocerotidae</taxon>
        <taxon>Diceros</taxon>
    </lineage>
</organism>
<sequence length="176" mass="19638">VPESSPSEDGSPPSVTRRQSSRTLLKHSTALSRRKRPSGQVPYWPGRGSAGGSPLPARSSWDLPSPPATLPKRRLSTVWASGESSGRLEPNLDPWDPGEDLFEPASATQQHEQRESPGARSWPRNLGLPGIPYTARKRRRDPRKLAAAMERVRQWEIRLLQNIEEAVQHELTIDDD</sequence>
<evidence type="ECO:0000256" key="1">
    <source>
        <dbReference type="SAM" id="MobiDB-lite"/>
    </source>
</evidence>
<feature type="non-terminal residue" evidence="2">
    <location>
        <position position="1"/>
    </location>
</feature>
<evidence type="ECO:0000313" key="2">
    <source>
        <dbReference type="EMBL" id="KAF5916819.1"/>
    </source>
</evidence>
<dbReference type="EMBL" id="JACDTQ010002674">
    <property type="protein sequence ID" value="KAF5916819.1"/>
    <property type="molecule type" value="Genomic_DNA"/>
</dbReference>
<feature type="region of interest" description="Disordered" evidence="1">
    <location>
        <begin position="1"/>
        <end position="142"/>
    </location>
</feature>
<reference evidence="2 3" key="1">
    <citation type="journal article" date="2020" name="Mol. Biol. Evol.">
        <title>Interspecific Gene Flow and the Evolution of Specialization in Black and White Rhinoceros.</title>
        <authorList>
            <person name="Moodley Y."/>
            <person name="Westbury M.V."/>
            <person name="Russo I.M."/>
            <person name="Gopalakrishnan S."/>
            <person name="Rakotoarivelo A."/>
            <person name="Olsen R.A."/>
            <person name="Prost S."/>
            <person name="Tunstall T."/>
            <person name="Ryder O.A."/>
            <person name="Dalen L."/>
            <person name="Bruford M.W."/>
        </authorList>
    </citation>
    <scope>NUCLEOTIDE SEQUENCE [LARGE SCALE GENOMIC DNA]</scope>
    <source>
        <strain evidence="2">SBR-YM</strain>
        <tissue evidence="2">Skin</tissue>
    </source>
</reference>